<dbReference type="SUPFAM" id="SSF52540">
    <property type="entry name" value="P-loop containing nucleoside triphosphate hydrolases"/>
    <property type="match status" value="1"/>
</dbReference>
<dbReference type="Pfam" id="PF09115">
    <property type="entry name" value="DNApol3-delta_C"/>
    <property type="match status" value="1"/>
</dbReference>
<dbReference type="Pfam" id="PF13177">
    <property type="entry name" value="DNA_pol3_delta2"/>
    <property type="match status" value="1"/>
</dbReference>
<evidence type="ECO:0000259" key="8">
    <source>
        <dbReference type="Pfam" id="PF09115"/>
    </source>
</evidence>
<dbReference type="GO" id="GO:0006261">
    <property type="term" value="P:DNA-templated DNA replication"/>
    <property type="evidence" value="ECO:0007669"/>
    <property type="project" value="TreeGrafter"/>
</dbReference>
<gene>
    <name evidence="9" type="ORF">A2V92_01345</name>
</gene>
<dbReference type="GO" id="GO:0008408">
    <property type="term" value="F:3'-5' exonuclease activity"/>
    <property type="evidence" value="ECO:0007669"/>
    <property type="project" value="InterPro"/>
</dbReference>
<sequence length="342" mass="36598">MADNEAPAARREYPPPERHPWHGATWARLITAIDRLPHGLLLYGPPGLGKHDFARRLAWALLCDRPAPAGDACGDCKGCRLLAAGTHPDLAQVAPAEEGKGIGIDQIRALGDFLALRPHTAAHKVALIAPADAMNLHAANGLLKQLEEPPLGSVLILVSDEPARLPATIRSRCAAIQFRPPAGAEALAWLKSRCPGGVGEHEQLLEIAAGAPLLALELGTADFLKQREQLLRDLEAVSARRESPVACAARWQAMGAERCLAWLYGFVAELLQTGLSGAGAVAGAPAYLHPFINRLNFKELFGFLDVVSGSRKLLNGPLDELLLLEDVLIRWSCTARGSSKLS</sequence>
<dbReference type="GO" id="GO:0003677">
    <property type="term" value="F:DNA binding"/>
    <property type="evidence" value="ECO:0007669"/>
    <property type="project" value="InterPro"/>
</dbReference>
<dbReference type="NCBIfam" id="NF004310">
    <property type="entry name" value="PRK05707.1"/>
    <property type="match status" value="1"/>
</dbReference>
<dbReference type="PANTHER" id="PTHR11669">
    <property type="entry name" value="REPLICATION FACTOR C / DNA POLYMERASE III GAMMA-TAU SUBUNIT"/>
    <property type="match status" value="1"/>
</dbReference>
<keyword evidence="3" id="KW-0808">Transferase</keyword>
<reference evidence="9 10" key="1">
    <citation type="journal article" date="2016" name="Nat. Commun.">
        <title>Thousands of microbial genomes shed light on interconnected biogeochemical processes in an aquifer system.</title>
        <authorList>
            <person name="Anantharaman K."/>
            <person name="Brown C.T."/>
            <person name="Hug L.A."/>
            <person name="Sharon I."/>
            <person name="Castelle C.J."/>
            <person name="Probst A.J."/>
            <person name="Thomas B.C."/>
            <person name="Singh A."/>
            <person name="Wilkins M.J."/>
            <person name="Karaoz U."/>
            <person name="Brodie E.L."/>
            <person name="Williams K.H."/>
            <person name="Hubbard S.S."/>
            <person name="Banfield J.F."/>
        </authorList>
    </citation>
    <scope>NUCLEOTIDE SEQUENCE [LARGE SCALE GENOMIC DNA]</scope>
</reference>
<evidence type="ECO:0000313" key="10">
    <source>
        <dbReference type="Proteomes" id="UP000179344"/>
    </source>
</evidence>
<dbReference type="InterPro" id="IPR015199">
    <property type="entry name" value="DNA_pol_III_delta_C"/>
</dbReference>
<proteinExistence type="predicted"/>
<keyword evidence="4" id="KW-0548">Nucleotidyltransferase</keyword>
<dbReference type="EC" id="2.7.7.7" evidence="1"/>
<dbReference type="PANTHER" id="PTHR11669:SF8">
    <property type="entry name" value="DNA POLYMERASE III SUBUNIT DELTA"/>
    <property type="match status" value="1"/>
</dbReference>
<comment type="catalytic activity">
    <reaction evidence="7">
        <text>DNA(n) + a 2'-deoxyribonucleoside 5'-triphosphate = DNA(n+1) + diphosphate</text>
        <dbReference type="Rhea" id="RHEA:22508"/>
        <dbReference type="Rhea" id="RHEA-COMP:17339"/>
        <dbReference type="Rhea" id="RHEA-COMP:17340"/>
        <dbReference type="ChEBI" id="CHEBI:33019"/>
        <dbReference type="ChEBI" id="CHEBI:61560"/>
        <dbReference type="ChEBI" id="CHEBI:173112"/>
        <dbReference type="EC" id="2.7.7.7"/>
    </reaction>
</comment>
<dbReference type="NCBIfam" id="TIGR00678">
    <property type="entry name" value="holB"/>
    <property type="match status" value="1"/>
</dbReference>
<evidence type="ECO:0000256" key="1">
    <source>
        <dbReference type="ARBA" id="ARBA00012417"/>
    </source>
</evidence>
<dbReference type="AlphaFoldDB" id="A0A1F6TG95"/>
<accession>A0A1F6TG95</accession>
<dbReference type="InterPro" id="IPR050238">
    <property type="entry name" value="DNA_Rep/Repair_Clamp_Loader"/>
</dbReference>
<dbReference type="InterPro" id="IPR004622">
    <property type="entry name" value="DNA_pol_HolB"/>
</dbReference>
<name>A0A1F6TG95_9PROT</name>
<keyword evidence="6" id="KW-0239">DNA-directed DNA polymerase</keyword>
<keyword evidence="5" id="KW-0235">DNA replication</keyword>
<protein>
    <recommendedName>
        <fullName evidence="2">DNA polymerase III subunit delta'</fullName>
        <ecNumber evidence="1">2.7.7.7</ecNumber>
    </recommendedName>
</protein>
<comment type="caution">
    <text evidence="9">The sequence shown here is derived from an EMBL/GenBank/DDBJ whole genome shotgun (WGS) entry which is preliminary data.</text>
</comment>
<evidence type="ECO:0000256" key="2">
    <source>
        <dbReference type="ARBA" id="ARBA00014363"/>
    </source>
</evidence>
<evidence type="ECO:0000256" key="5">
    <source>
        <dbReference type="ARBA" id="ARBA00022705"/>
    </source>
</evidence>
<dbReference type="Gene3D" id="3.40.50.300">
    <property type="entry name" value="P-loop containing nucleotide triphosphate hydrolases"/>
    <property type="match status" value="1"/>
</dbReference>
<evidence type="ECO:0000256" key="3">
    <source>
        <dbReference type="ARBA" id="ARBA00022679"/>
    </source>
</evidence>
<evidence type="ECO:0000256" key="4">
    <source>
        <dbReference type="ARBA" id="ARBA00022695"/>
    </source>
</evidence>
<evidence type="ECO:0000313" key="9">
    <source>
        <dbReference type="EMBL" id="OGI44153.1"/>
    </source>
</evidence>
<feature type="domain" description="DNA polymerase III delta subunit C-terminal" evidence="8">
    <location>
        <begin position="222"/>
        <end position="331"/>
    </location>
</feature>
<dbReference type="EMBL" id="MFST01000077">
    <property type="protein sequence ID" value="OGI44153.1"/>
    <property type="molecule type" value="Genomic_DNA"/>
</dbReference>
<evidence type="ECO:0000256" key="6">
    <source>
        <dbReference type="ARBA" id="ARBA00022932"/>
    </source>
</evidence>
<dbReference type="GO" id="GO:0003887">
    <property type="term" value="F:DNA-directed DNA polymerase activity"/>
    <property type="evidence" value="ECO:0007669"/>
    <property type="project" value="UniProtKB-KW"/>
</dbReference>
<organism evidence="9 10">
    <name type="scientific">Candidatus Muproteobacteria bacterium RBG_16_65_31</name>
    <dbReference type="NCBI Taxonomy" id="1817759"/>
    <lineage>
        <taxon>Bacteria</taxon>
        <taxon>Pseudomonadati</taxon>
        <taxon>Pseudomonadota</taxon>
        <taxon>Candidatus Muproteobacteria</taxon>
    </lineage>
</organism>
<dbReference type="InterPro" id="IPR027417">
    <property type="entry name" value="P-loop_NTPase"/>
</dbReference>
<evidence type="ECO:0000256" key="7">
    <source>
        <dbReference type="ARBA" id="ARBA00049244"/>
    </source>
</evidence>
<dbReference type="GO" id="GO:0009360">
    <property type="term" value="C:DNA polymerase III complex"/>
    <property type="evidence" value="ECO:0007669"/>
    <property type="project" value="InterPro"/>
</dbReference>
<dbReference type="Proteomes" id="UP000179344">
    <property type="component" value="Unassembled WGS sequence"/>
</dbReference>